<dbReference type="GO" id="GO:0005737">
    <property type="term" value="C:cytoplasm"/>
    <property type="evidence" value="ECO:0007669"/>
    <property type="project" value="TreeGrafter"/>
</dbReference>
<feature type="domain" description="PIK helical" evidence="8">
    <location>
        <begin position="526"/>
        <end position="703"/>
    </location>
</feature>
<accession>A0A061J0L6</accession>
<dbReference type="PROSITE" id="PS51547">
    <property type="entry name" value="C2_PI3K"/>
    <property type="match status" value="1"/>
</dbReference>
<feature type="transmembrane region" description="Helical" evidence="6">
    <location>
        <begin position="891"/>
        <end position="911"/>
    </location>
</feature>
<dbReference type="Gene3D" id="2.60.40.150">
    <property type="entry name" value="C2 domain"/>
    <property type="match status" value="1"/>
</dbReference>
<dbReference type="Gene3D" id="1.10.1070.11">
    <property type="entry name" value="Phosphatidylinositol 3-/4-kinase, catalytic domain"/>
    <property type="match status" value="1"/>
</dbReference>
<dbReference type="InterPro" id="IPR029071">
    <property type="entry name" value="Ubiquitin-like_domsf"/>
</dbReference>
<dbReference type="Gene3D" id="3.30.1010.10">
    <property type="entry name" value="Phosphatidylinositol 3-kinase Catalytic Subunit, Chain A, domain 4"/>
    <property type="match status" value="1"/>
</dbReference>
<dbReference type="AlphaFoldDB" id="A0A061J0L6"/>
<dbReference type="GO" id="GO:0005524">
    <property type="term" value="F:ATP binding"/>
    <property type="evidence" value="ECO:0007669"/>
    <property type="project" value="UniProtKB-KW"/>
</dbReference>
<evidence type="ECO:0000259" key="10">
    <source>
        <dbReference type="PROSITE" id="PS51547"/>
    </source>
</evidence>
<dbReference type="InterPro" id="IPR042236">
    <property type="entry name" value="PI3K_accessory_sf"/>
</dbReference>
<dbReference type="InterPro" id="IPR035892">
    <property type="entry name" value="C2_domain_sf"/>
</dbReference>
<dbReference type="FunFam" id="1.10.1070.11:FF:000001">
    <property type="entry name" value="Phosphatidylinositol 4,5-bisphosphate 3-kinase catalytic subunit"/>
    <property type="match status" value="1"/>
</dbReference>
<dbReference type="InterPro" id="IPR015433">
    <property type="entry name" value="PI3/4_kinase"/>
</dbReference>
<dbReference type="PROSITE" id="PS50290">
    <property type="entry name" value="PI3_4_KINASE_3"/>
    <property type="match status" value="1"/>
</dbReference>
<dbReference type="SUPFAM" id="SSF56112">
    <property type="entry name" value="Protein kinase-like (PK-like)"/>
    <property type="match status" value="1"/>
</dbReference>
<dbReference type="SMART" id="SM00146">
    <property type="entry name" value="PI3Kc"/>
    <property type="match status" value="1"/>
</dbReference>
<dbReference type="Pfam" id="PF00794">
    <property type="entry name" value="PI3K_rbd"/>
    <property type="match status" value="1"/>
</dbReference>
<comment type="similarity">
    <text evidence="5">Belongs to the PI3/PI4-kinase family.</text>
</comment>
<dbReference type="InterPro" id="IPR011009">
    <property type="entry name" value="Kinase-like_dom_sf"/>
</dbReference>
<dbReference type="SUPFAM" id="SSF54236">
    <property type="entry name" value="Ubiquitin-like"/>
    <property type="match status" value="1"/>
</dbReference>
<dbReference type="OrthoDB" id="67688at2759"/>
<dbReference type="PROSITE" id="PS00915">
    <property type="entry name" value="PI3_4_KINASE_1"/>
    <property type="match status" value="1"/>
</dbReference>
<dbReference type="GO" id="GO:0005942">
    <property type="term" value="C:phosphatidylinositol 3-kinase complex"/>
    <property type="evidence" value="ECO:0007669"/>
    <property type="project" value="TreeGrafter"/>
</dbReference>
<feature type="domain" description="PI3K/PI4K catalytic" evidence="7">
    <location>
        <begin position="766"/>
        <end position="1043"/>
    </location>
</feature>
<keyword evidence="3 11" id="KW-0418">Kinase</keyword>
<evidence type="ECO:0000256" key="3">
    <source>
        <dbReference type="ARBA" id="ARBA00022777"/>
    </source>
</evidence>
<feature type="domain" description="PI3K-RBD" evidence="9">
    <location>
        <begin position="155"/>
        <end position="250"/>
    </location>
</feature>
<dbReference type="InterPro" id="IPR018936">
    <property type="entry name" value="PI3/4_kinase_CS"/>
</dbReference>
<dbReference type="InterPro" id="IPR000403">
    <property type="entry name" value="PI3/4_kinase_cat_dom"/>
</dbReference>
<keyword evidence="2" id="KW-0547">Nucleotide-binding</keyword>
<dbReference type="GO" id="GO:0016303">
    <property type="term" value="F:1-phosphatidylinositol-3-kinase activity"/>
    <property type="evidence" value="ECO:0007669"/>
    <property type="project" value="TreeGrafter"/>
</dbReference>
<evidence type="ECO:0000259" key="7">
    <source>
        <dbReference type="PROSITE" id="PS50290"/>
    </source>
</evidence>
<evidence type="ECO:0000313" key="12">
    <source>
        <dbReference type="Proteomes" id="UP000031737"/>
    </source>
</evidence>
<dbReference type="CDD" id="cd08380">
    <property type="entry name" value="C2_PI3K_like"/>
    <property type="match status" value="1"/>
</dbReference>
<name>A0A061J0L6_TRYRA</name>
<dbReference type="PROSITE" id="PS51546">
    <property type="entry name" value="PI3K_RBD"/>
    <property type="match status" value="1"/>
</dbReference>
<dbReference type="VEuPathDB" id="TriTrypDB:TRSC58_03334"/>
<proteinExistence type="inferred from homology"/>
<evidence type="ECO:0000256" key="1">
    <source>
        <dbReference type="ARBA" id="ARBA00022679"/>
    </source>
</evidence>
<keyword evidence="4" id="KW-0067">ATP-binding</keyword>
<dbReference type="InterPro" id="IPR035448">
    <property type="entry name" value="PI3Kc"/>
</dbReference>
<dbReference type="Proteomes" id="UP000031737">
    <property type="component" value="Unassembled WGS sequence"/>
</dbReference>
<dbReference type="GO" id="GO:0016477">
    <property type="term" value="P:cell migration"/>
    <property type="evidence" value="ECO:0007669"/>
    <property type="project" value="TreeGrafter"/>
</dbReference>
<gene>
    <name evidence="11" type="ORF">TRSC58_03334</name>
</gene>
<keyword evidence="6" id="KW-0812">Transmembrane</keyword>
<feature type="domain" description="C2 PI3K-type" evidence="10">
    <location>
        <begin position="305"/>
        <end position="502"/>
    </location>
</feature>
<dbReference type="GO" id="GO:0035005">
    <property type="term" value="F:1-phosphatidylinositol-4-phosphate 3-kinase activity"/>
    <property type="evidence" value="ECO:0007669"/>
    <property type="project" value="TreeGrafter"/>
</dbReference>
<protein>
    <submittedName>
        <fullName evidence="11">Phosphatidylinositol 3-kinase 2</fullName>
    </submittedName>
</protein>
<reference evidence="11 12" key="1">
    <citation type="submission" date="2013-07" db="EMBL/GenBank/DDBJ databases">
        <authorList>
            <person name="Stoco P.H."/>
            <person name="Wagner G."/>
            <person name="Gerber A."/>
            <person name="Zaha A."/>
            <person name="Thompson C."/>
            <person name="Bartholomeu D.C."/>
            <person name="Luckemeyer D.D."/>
            <person name="Bahia D."/>
            <person name="Loreto E."/>
            <person name="Prestes E.B."/>
            <person name="Lima F.M."/>
            <person name="Rodrigues-Luiz G."/>
            <person name="Vallejo G.A."/>
            <person name="Filho J.F."/>
            <person name="Monteiro K.M."/>
            <person name="Tyler K.M."/>
            <person name="de Almeida L.G."/>
            <person name="Ortiz M.F."/>
            <person name="Siervo M.A."/>
            <person name="de Moraes M.H."/>
            <person name="Cunha O.L."/>
            <person name="Mendonca-Neto R."/>
            <person name="Silva R."/>
            <person name="Teixeira S.M."/>
            <person name="Murta S.M."/>
            <person name="Sincero T.C."/>
            <person name="Mendes T.A."/>
            <person name="Urmenyi T.P."/>
            <person name="Silva V.G."/>
            <person name="da Rocha W.D."/>
            <person name="Andersson B."/>
            <person name="Romanha A.J."/>
            <person name="Steindel M."/>
            <person name="de Vasconcelos A.T."/>
            <person name="Grisard E.C."/>
        </authorList>
    </citation>
    <scope>NUCLEOTIDE SEQUENCE [LARGE SCALE GENOMIC DNA]</scope>
    <source>
        <strain evidence="11 12">SC58</strain>
    </source>
</reference>
<comment type="caution">
    <text evidence="11">The sequence shown here is derived from an EMBL/GenBank/DDBJ whole genome shotgun (WGS) entry which is preliminary data.</text>
</comment>
<evidence type="ECO:0000256" key="2">
    <source>
        <dbReference type="ARBA" id="ARBA00022741"/>
    </source>
</evidence>
<dbReference type="PROSITE" id="PS51545">
    <property type="entry name" value="PIK_HELICAL"/>
    <property type="match status" value="1"/>
</dbReference>
<dbReference type="InterPro" id="IPR016024">
    <property type="entry name" value="ARM-type_fold"/>
</dbReference>
<dbReference type="PANTHER" id="PTHR10048:SF14">
    <property type="entry name" value="LD28067P"/>
    <property type="match status" value="1"/>
</dbReference>
<evidence type="ECO:0000259" key="9">
    <source>
        <dbReference type="PROSITE" id="PS51546"/>
    </source>
</evidence>
<dbReference type="GO" id="GO:0043491">
    <property type="term" value="P:phosphatidylinositol 3-kinase/protein kinase B signal transduction"/>
    <property type="evidence" value="ECO:0007669"/>
    <property type="project" value="TreeGrafter"/>
</dbReference>
<dbReference type="Gene3D" id="3.10.20.90">
    <property type="entry name" value="Phosphatidylinositol 3-kinase Catalytic Subunit, Chain A, domain 1"/>
    <property type="match status" value="1"/>
</dbReference>
<evidence type="ECO:0000313" key="11">
    <source>
        <dbReference type="EMBL" id="ESL08953.1"/>
    </source>
</evidence>
<keyword evidence="6" id="KW-0472">Membrane</keyword>
<dbReference type="PANTHER" id="PTHR10048">
    <property type="entry name" value="PHOSPHATIDYLINOSITOL KINASE"/>
    <property type="match status" value="1"/>
</dbReference>
<dbReference type="SMART" id="SM00145">
    <property type="entry name" value="PI3Ka"/>
    <property type="match status" value="1"/>
</dbReference>
<dbReference type="SUPFAM" id="SSF48371">
    <property type="entry name" value="ARM repeat"/>
    <property type="match status" value="1"/>
</dbReference>
<dbReference type="EMBL" id="AUPL01003334">
    <property type="protein sequence ID" value="ESL08953.1"/>
    <property type="molecule type" value="Genomic_DNA"/>
</dbReference>
<dbReference type="SUPFAM" id="SSF49562">
    <property type="entry name" value="C2 domain (Calcium/lipid-binding domain, CaLB)"/>
    <property type="match status" value="1"/>
</dbReference>
<evidence type="ECO:0000259" key="8">
    <source>
        <dbReference type="PROSITE" id="PS51545"/>
    </source>
</evidence>
<dbReference type="GO" id="GO:0048015">
    <property type="term" value="P:phosphatidylinositol-mediated signaling"/>
    <property type="evidence" value="ECO:0007669"/>
    <property type="project" value="TreeGrafter"/>
</dbReference>
<dbReference type="GO" id="GO:0005886">
    <property type="term" value="C:plasma membrane"/>
    <property type="evidence" value="ECO:0007669"/>
    <property type="project" value="TreeGrafter"/>
</dbReference>
<dbReference type="Gene3D" id="1.25.40.70">
    <property type="entry name" value="Phosphatidylinositol 3-kinase, accessory domain (PIK)"/>
    <property type="match status" value="1"/>
</dbReference>
<evidence type="ECO:0000256" key="5">
    <source>
        <dbReference type="PROSITE-ProRule" id="PRU00880"/>
    </source>
</evidence>
<dbReference type="Pfam" id="PF00792">
    <property type="entry name" value="PI3K_C2"/>
    <property type="match status" value="1"/>
</dbReference>
<dbReference type="InterPro" id="IPR001263">
    <property type="entry name" value="PI3K_accessory_dom"/>
</dbReference>
<keyword evidence="1" id="KW-0808">Transferase</keyword>
<dbReference type="Pfam" id="PF00454">
    <property type="entry name" value="PI3_PI4_kinase"/>
    <property type="match status" value="1"/>
</dbReference>
<sequence>MSSSSAFFDAEEVNFREELEANDIYGSENSEEFEQLFEKSKQAKRNVTMLSTTLQTLIFQQNDIGTEGEIEAIVEYVLGAAPHSYGGSLEAREFRRELIASFEYEWYEFQRENPNVSISQAMRILPYRFILLPMEKTQLEMLTELNSRRMGSGGLGMVLLRIWYIDLAGCTCSTLRGFPFDMKASEAILTTMERLFSITNFDKSKHQGLTHVFKIQGRREYVYGDEILINFRYIRECVTQQLEINVLVEPYEKIFLNGPIFVPSYSYPSKFSGEHCANICGGDAPEDVSAGMSVWNIHEKLGIEFEGSLCNLVFSLERAKEEGVRAGDTLYLAMLVEVYYGAKVVCPPQMTDWVMCNELVASSEPNSFSSVKWGKKNKLTFDILLSDAPRELKLCFTLMATCGERFGAVTSLSAEEIVQKAKERFGVRKPDEYHMRPVFFLGVTSVQLFNYLTYMQTGKLEMRLWGTKKKANPMCPIPSNLNKNDMGVSLVFPTFNKPVFIPNVAPPTTKRHDWEQQLFASELCLDENLRESKVEQLKLLKRILVSDPLTELTASDKVLLWKHREELLMRPRALSKFLLAVNWLQPYAAYEAHSLLKRWASPEPMDVLELLDIRFVDVVVREYAVKYLNGVTDYELKGCVLQLVQVLKHEPYHDSALFRFLLKRSLQSPNMIGHYVFWYLVSEMGNTSVSERYGLLLEQLIRRMPERRGYLHQLYVADQLFESAMRVKDAPKKDRIDCLREHLKGLRLPHRFTLPLNPAMECCGLDIGKCKVMDSKKFPLWLVFRNFQEECEPFYVIFKAGDDLRQDLLTLQLLELMDSLWKSCGLYLHIIPYGCIATGEGVGMIEVVLNSDTVANITRKYGGAQAAFREEPLMNWLRQFNRERDEVERCLWNFICSVAGYTVATYVLGIGDRHNDNIMLRQDGTLFHIDFGHFLGNFKRKFGIKRETAPFIFTPMYVYMLGGQSSPIYVYFVHLACHAYNVVRRFGGTLMTLFMLMLSTGIPELQNVEDISWLRTVLRIDSSNEEAKEHYKQQISLAMANFRAQFNDYIHIVTH</sequence>
<dbReference type="CDD" id="cd00891">
    <property type="entry name" value="PI3Kc"/>
    <property type="match status" value="1"/>
</dbReference>
<keyword evidence="12" id="KW-1185">Reference proteome</keyword>
<dbReference type="InterPro" id="IPR036940">
    <property type="entry name" value="PI3/4_kinase_cat_sf"/>
</dbReference>
<evidence type="ECO:0000256" key="6">
    <source>
        <dbReference type="SAM" id="Phobius"/>
    </source>
</evidence>
<dbReference type="PROSITE" id="PS00916">
    <property type="entry name" value="PI3_4_KINASE_2"/>
    <property type="match status" value="1"/>
</dbReference>
<dbReference type="InterPro" id="IPR000341">
    <property type="entry name" value="PI3K_Ras-bd_dom"/>
</dbReference>
<dbReference type="Pfam" id="PF00613">
    <property type="entry name" value="PI3Ka"/>
    <property type="match status" value="1"/>
</dbReference>
<keyword evidence="6" id="KW-1133">Transmembrane helix</keyword>
<dbReference type="InterPro" id="IPR002420">
    <property type="entry name" value="PI3K-type_C2_dom"/>
</dbReference>
<evidence type="ECO:0000256" key="4">
    <source>
        <dbReference type="ARBA" id="ARBA00022840"/>
    </source>
</evidence>
<organism evidence="11 12">
    <name type="scientific">Trypanosoma rangeli SC58</name>
    <dbReference type="NCBI Taxonomy" id="429131"/>
    <lineage>
        <taxon>Eukaryota</taxon>
        <taxon>Discoba</taxon>
        <taxon>Euglenozoa</taxon>
        <taxon>Kinetoplastea</taxon>
        <taxon>Metakinetoplastina</taxon>
        <taxon>Trypanosomatida</taxon>
        <taxon>Trypanosomatidae</taxon>
        <taxon>Trypanosoma</taxon>
        <taxon>Herpetosoma</taxon>
    </lineage>
</organism>